<dbReference type="PANTHER" id="PTHR30290:SF9">
    <property type="entry name" value="OLIGOPEPTIDE-BINDING PROTEIN APPA"/>
    <property type="match status" value="1"/>
</dbReference>
<proteinExistence type="inferred from homology"/>
<reference evidence="6 7" key="1">
    <citation type="submission" date="2022-02" db="EMBL/GenBank/DDBJ databases">
        <title>Description of Brenneria tiliae sp. nov. isolated from symptomatic Tilia x moltkei and Tilia x europaea trees in the UK.</title>
        <authorList>
            <person name="Kile H."/>
        </authorList>
    </citation>
    <scope>NUCLEOTIDE SEQUENCE [LARGE SCALE GENOMIC DNA]</scope>
    <source>
        <strain evidence="6 7">MC1SB4.1</strain>
    </source>
</reference>
<sequence>MFLPSFVRVAVAGVLVALGAAAPAQSAPRDNSVVVALTEELPGFDAYLSTAREGLVASRHIFDTLIERNLKSGAYEPSLAVAWKRIDPLTWEFTLRQGVVFHNGDPFSADDVVFTINRYIQPEAGARSPSWVSWIARAEKVDDFTVRVVSKAPYPAALEFLSGSVSIFPKNYYESIGQQAFGKKPIGTGPFRLASSRGNEYVLERNERYFSGAKSRPRVERVTVRVIPDEATRIAEAIGGGVDWTWNISTDQIKQLAAVPHLQSQFGSTLTIAAITLDAQGRAREGKSPLSDVRVRQAIHHAIDRRKLVETLLGGDGQLLKTFCHPLQFGCAADQAVEYPYDPARARQLLAEAGYPDGFEVSLSSFRDKPRAEAVKAYLAAVGINARLDFLQSRASYSKWREGKLDLWYGDWGSAGIQDASAALSAFYSFTPQDGFRDAEIRDILKTADNSLDEAERIAAYGRAIRLASERAYIVPMHTIVVGYVSDKRLNYKPSPDGFPRFEELSWGEAEK</sequence>
<comment type="similarity">
    <text evidence="1">Belongs to the bacterial solute-binding protein 5 family.</text>
</comment>
<dbReference type="PANTHER" id="PTHR30290">
    <property type="entry name" value="PERIPLASMIC BINDING COMPONENT OF ABC TRANSPORTER"/>
    <property type="match status" value="1"/>
</dbReference>
<dbReference type="Gene3D" id="3.10.105.10">
    <property type="entry name" value="Dipeptide-binding Protein, Domain 3"/>
    <property type="match status" value="1"/>
</dbReference>
<organism evidence="6 7">
    <name type="scientific">Brenneria tiliae</name>
    <dbReference type="NCBI Taxonomy" id="2914984"/>
    <lineage>
        <taxon>Bacteria</taxon>
        <taxon>Pseudomonadati</taxon>
        <taxon>Pseudomonadota</taxon>
        <taxon>Gammaproteobacteria</taxon>
        <taxon>Enterobacterales</taxon>
        <taxon>Pectobacteriaceae</taxon>
        <taxon>Brenneria</taxon>
    </lineage>
</organism>
<evidence type="ECO:0000313" key="6">
    <source>
        <dbReference type="EMBL" id="MCL2892793.1"/>
    </source>
</evidence>
<dbReference type="Pfam" id="PF00496">
    <property type="entry name" value="SBP_bac_5"/>
    <property type="match status" value="1"/>
</dbReference>
<evidence type="ECO:0000313" key="7">
    <source>
        <dbReference type="Proteomes" id="UP001203069"/>
    </source>
</evidence>
<evidence type="ECO:0000256" key="3">
    <source>
        <dbReference type="ARBA" id="ARBA00022729"/>
    </source>
</evidence>
<gene>
    <name evidence="6" type="ORF">MFP26_08825</name>
</gene>
<dbReference type="Proteomes" id="UP001203069">
    <property type="component" value="Unassembled WGS sequence"/>
</dbReference>
<dbReference type="CDD" id="cd08515">
    <property type="entry name" value="PBP2_NikA_DppA_OppA_like_10"/>
    <property type="match status" value="1"/>
</dbReference>
<dbReference type="PIRSF" id="PIRSF002741">
    <property type="entry name" value="MppA"/>
    <property type="match status" value="1"/>
</dbReference>
<dbReference type="InterPro" id="IPR030678">
    <property type="entry name" value="Peptide/Ni-bd"/>
</dbReference>
<feature type="signal peptide" evidence="4">
    <location>
        <begin position="1"/>
        <end position="26"/>
    </location>
</feature>
<feature type="domain" description="Solute-binding protein family 5" evidence="5">
    <location>
        <begin position="75"/>
        <end position="431"/>
    </location>
</feature>
<dbReference type="SUPFAM" id="SSF53850">
    <property type="entry name" value="Periplasmic binding protein-like II"/>
    <property type="match status" value="1"/>
</dbReference>
<accession>A0ABT0MSG6</accession>
<dbReference type="Gene3D" id="3.40.190.10">
    <property type="entry name" value="Periplasmic binding protein-like II"/>
    <property type="match status" value="1"/>
</dbReference>
<keyword evidence="3 4" id="KW-0732">Signal</keyword>
<evidence type="ECO:0000256" key="2">
    <source>
        <dbReference type="ARBA" id="ARBA00022448"/>
    </source>
</evidence>
<evidence type="ECO:0000259" key="5">
    <source>
        <dbReference type="Pfam" id="PF00496"/>
    </source>
</evidence>
<feature type="chain" id="PRO_5045562133" evidence="4">
    <location>
        <begin position="27"/>
        <end position="512"/>
    </location>
</feature>
<keyword evidence="7" id="KW-1185">Reference proteome</keyword>
<dbReference type="InterPro" id="IPR039424">
    <property type="entry name" value="SBP_5"/>
</dbReference>
<dbReference type="InterPro" id="IPR000914">
    <property type="entry name" value="SBP_5_dom"/>
</dbReference>
<evidence type="ECO:0000256" key="4">
    <source>
        <dbReference type="SAM" id="SignalP"/>
    </source>
</evidence>
<evidence type="ECO:0000256" key="1">
    <source>
        <dbReference type="ARBA" id="ARBA00005695"/>
    </source>
</evidence>
<name>A0ABT0MSG6_9GAMM</name>
<keyword evidence="2" id="KW-0813">Transport</keyword>
<dbReference type="RefSeq" id="WP_249244401.1">
    <property type="nucleotide sequence ID" value="NZ_JAKPBZ010000109.1"/>
</dbReference>
<dbReference type="EMBL" id="JAKPBZ010000109">
    <property type="protein sequence ID" value="MCL2892793.1"/>
    <property type="molecule type" value="Genomic_DNA"/>
</dbReference>
<protein>
    <submittedName>
        <fullName evidence="6">ABC transporter substrate-binding protein</fullName>
    </submittedName>
</protein>
<comment type="caution">
    <text evidence="6">The sequence shown here is derived from an EMBL/GenBank/DDBJ whole genome shotgun (WGS) entry which is preliminary data.</text>
</comment>